<gene>
    <name evidence="2" type="ORF">KSF_089400</name>
</gene>
<accession>A0A8J3IY29</accession>
<evidence type="ECO:0000256" key="1">
    <source>
        <dbReference type="SAM" id="Phobius"/>
    </source>
</evidence>
<feature type="transmembrane region" description="Helical" evidence="1">
    <location>
        <begin position="39"/>
        <end position="62"/>
    </location>
</feature>
<feature type="transmembrane region" description="Helical" evidence="1">
    <location>
        <begin position="9"/>
        <end position="33"/>
    </location>
</feature>
<proteinExistence type="predicted"/>
<name>A0A8J3IY29_9CHLR</name>
<keyword evidence="1" id="KW-0812">Transmembrane</keyword>
<comment type="caution">
    <text evidence="2">The sequence shown here is derived from an EMBL/GenBank/DDBJ whole genome shotgun (WGS) entry which is preliminary data.</text>
</comment>
<protein>
    <submittedName>
        <fullName evidence="2">Uncharacterized protein</fullName>
    </submittedName>
</protein>
<dbReference type="AlphaFoldDB" id="A0A8J3IY29"/>
<keyword evidence="3" id="KW-1185">Reference proteome</keyword>
<keyword evidence="1" id="KW-1133">Transmembrane helix</keyword>
<sequence>MISPSKRVVIIRVALGIALIIGVFLVLAGLGVIPNSPVWLNVTGGIIALFSCFISLLTWLFANNGQMQEIRETSVEEKVNSIPALPDVRKRFIQDQKNTINPTLFNGKIVAFAESRFVGHKIHATPRITWEQYPDKRDQLSETKEALIQSKRVDSEFIYVACFNNLPPGDYMIWEDIYQPIPVPLGENDINWVNL</sequence>
<evidence type="ECO:0000313" key="3">
    <source>
        <dbReference type="Proteomes" id="UP000597444"/>
    </source>
</evidence>
<dbReference type="RefSeq" id="WP_220209572.1">
    <property type="nucleotide sequence ID" value="NZ_BNJK01000002.1"/>
</dbReference>
<evidence type="ECO:0000313" key="2">
    <source>
        <dbReference type="EMBL" id="GHO98892.1"/>
    </source>
</evidence>
<dbReference type="Proteomes" id="UP000597444">
    <property type="component" value="Unassembled WGS sequence"/>
</dbReference>
<keyword evidence="1" id="KW-0472">Membrane</keyword>
<reference evidence="2" key="1">
    <citation type="submission" date="2020-10" db="EMBL/GenBank/DDBJ databases">
        <title>Taxonomic study of unclassified bacteria belonging to the class Ktedonobacteria.</title>
        <authorList>
            <person name="Yabe S."/>
            <person name="Wang C.M."/>
            <person name="Zheng Y."/>
            <person name="Sakai Y."/>
            <person name="Cavaletti L."/>
            <person name="Monciardini P."/>
            <person name="Donadio S."/>
        </authorList>
    </citation>
    <scope>NUCLEOTIDE SEQUENCE</scope>
    <source>
        <strain evidence="2">ID150040</strain>
    </source>
</reference>
<organism evidence="2 3">
    <name type="scientific">Reticulibacter mediterranei</name>
    <dbReference type="NCBI Taxonomy" id="2778369"/>
    <lineage>
        <taxon>Bacteria</taxon>
        <taxon>Bacillati</taxon>
        <taxon>Chloroflexota</taxon>
        <taxon>Ktedonobacteria</taxon>
        <taxon>Ktedonobacterales</taxon>
        <taxon>Reticulibacteraceae</taxon>
        <taxon>Reticulibacter</taxon>
    </lineage>
</organism>
<dbReference type="EMBL" id="BNJK01000002">
    <property type="protein sequence ID" value="GHO98892.1"/>
    <property type="molecule type" value="Genomic_DNA"/>
</dbReference>